<evidence type="ECO:0000313" key="2">
    <source>
        <dbReference type="Proteomes" id="UP001058120"/>
    </source>
</evidence>
<organism evidence="1 2">
    <name type="scientific">Taurinivorans muris</name>
    <dbReference type="NCBI Taxonomy" id="2787751"/>
    <lineage>
        <taxon>Bacteria</taxon>
        <taxon>Pseudomonadati</taxon>
        <taxon>Thermodesulfobacteriota</taxon>
        <taxon>Desulfovibrionia</taxon>
        <taxon>Desulfovibrionales</taxon>
        <taxon>Desulfovibrionaceae</taxon>
        <taxon>Taurinivorans</taxon>
    </lineage>
</organism>
<evidence type="ECO:0000313" key="1">
    <source>
        <dbReference type="EMBL" id="UWX05380.1"/>
    </source>
</evidence>
<accession>A0ABY5Y023</accession>
<dbReference type="Proteomes" id="UP001058120">
    <property type="component" value="Chromosome"/>
</dbReference>
<name>A0ABY5Y023_9BACT</name>
<proteinExistence type="predicted"/>
<sequence length="236" mass="27148">MNPLFQGKIDNFCAAYSVLNAFRLLFGISAFQARDMLNATFIEQARHSDTWKKIVCHETTYYDLVAGMLENGKANLAYSYYCPFPAKDFNMSRIRSFSPEVDIDTVWNFLQNIIDTDPSSIKPVTAVLRFCRFMPNQIGPIVDHWSTIMRVTDKEIYLYDCSLEPTGWYVLHRGKFFSAPFGAVPPQRTALEQQYMLNLASEEFGVICPESIFVVEKKNSPFETFASAFKRKIFDI</sequence>
<dbReference type="RefSeq" id="WP_334314957.1">
    <property type="nucleotide sequence ID" value="NZ_CP065938.1"/>
</dbReference>
<reference evidence="1" key="1">
    <citation type="submission" date="2020-12" db="EMBL/GenBank/DDBJ databases">
        <title>Taurinivorans muris gen. nov., sp. nov., fundamental and realized metabolic niche of a ubiquitous sulfidogenic bacterium in the murine intestine.</title>
        <authorList>
            <person name="Ye H."/>
            <person name="Hanson B.T."/>
            <person name="Loy A."/>
        </authorList>
    </citation>
    <scope>NUCLEOTIDE SEQUENCE</scope>
    <source>
        <strain evidence="1">LT0009</strain>
    </source>
</reference>
<evidence type="ECO:0008006" key="3">
    <source>
        <dbReference type="Google" id="ProtNLM"/>
    </source>
</evidence>
<gene>
    <name evidence="1" type="ORF">JBF11_07970</name>
</gene>
<keyword evidence="2" id="KW-1185">Reference proteome</keyword>
<protein>
    <recommendedName>
        <fullName evidence="3">Peptidase C39-like domain-containing protein</fullName>
    </recommendedName>
</protein>
<dbReference type="EMBL" id="CP065938">
    <property type="protein sequence ID" value="UWX05380.1"/>
    <property type="molecule type" value="Genomic_DNA"/>
</dbReference>